<accession>A0A942T5V3</accession>
<evidence type="ECO:0000313" key="1">
    <source>
        <dbReference type="EMBL" id="MBS4185990.1"/>
    </source>
</evidence>
<protein>
    <submittedName>
        <fullName evidence="1">Uncharacterized protein</fullName>
    </submittedName>
</protein>
<keyword evidence="3" id="KW-1185">Reference proteome</keyword>
<reference evidence="1" key="1">
    <citation type="submission" date="2021-05" db="EMBL/GenBank/DDBJ databases">
        <title>Novel Bacillus species.</title>
        <authorList>
            <person name="Liu G."/>
        </authorList>
    </citation>
    <scope>NUCLEOTIDE SEQUENCE</scope>
    <source>
        <strain evidence="1 3">FJAT-50051</strain>
    </source>
</reference>
<organism evidence="1">
    <name type="scientific">Neobacillus citreus</name>
    <dbReference type="NCBI Taxonomy" id="2833578"/>
    <lineage>
        <taxon>Bacteria</taxon>
        <taxon>Bacillati</taxon>
        <taxon>Bacillota</taxon>
        <taxon>Bacilli</taxon>
        <taxon>Bacillales</taxon>
        <taxon>Bacillaceae</taxon>
        <taxon>Neobacillus</taxon>
    </lineage>
</organism>
<sequence length="262" mass="30744">MSIEQHEAIGHTLKKITIRYDFRDLMGFPQGHLRRILKICDDSGLTNIDTTNLNSSDFIFSDQLTTLQPPHGQLLHKMPNYVFYNDDESLNIEINQYFLRITHNVVGDLIRFNLLLTLFKSISEVITEIEEFIPRRLSLTKINEVLYKNLDHLISDFKEEQFGTLKELDWSKPTTFLRQNLNFEEGGFLNNITRQIESGTIKEDSFIRLLLQFEILCFDYIDKNPEVILDSMNKNLWNLYLKHVTPNGEYKLENGGKFGEKF</sequence>
<comment type="caution">
    <text evidence="1">The sequence shown here is derived from an EMBL/GenBank/DDBJ whole genome shotgun (WGS) entry which is preliminary data.</text>
</comment>
<evidence type="ECO:0000313" key="3">
    <source>
        <dbReference type="Proteomes" id="UP000677265"/>
    </source>
</evidence>
<gene>
    <name evidence="2" type="ORF">KHB02_007245</name>
    <name evidence="1" type="ORF">KHB02_31855</name>
</gene>
<proteinExistence type="predicted"/>
<dbReference type="RefSeq" id="WP_213145792.1">
    <property type="nucleotide sequence ID" value="NZ_JAGYPE020000009.1"/>
</dbReference>
<dbReference type="AlphaFoldDB" id="A0A942T5V3"/>
<dbReference type="EMBL" id="JAGYPE020000009">
    <property type="protein sequence ID" value="MCH6265322.1"/>
    <property type="molecule type" value="Genomic_DNA"/>
</dbReference>
<name>A0A942T5V3_9BACI</name>
<evidence type="ECO:0000313" key="2">
    <source>
        <dbReference type="EMBL" id="MCH6265322.1"/>
    </source>
</evidence>
<dbReference type="Proteomes" id="UP000677265">
    <property type="component" value="Unassembled WGS sequence"/>
</dbReference>
<dbReference type="EMBL" id="JAGYPE010000006">
    <property type="protein sequence ID" value="MBS4185990.1"/>
    <property type="molecule type" value="Genomic_DNA"/>
</dbReference>